<dbReference type="EMBL" id="CP063849">
    <property type="protein sequence ID" value="QOY89697.1"/>
    <property type="molecule type" value="Genomic_DNA"/>
</dbReference>
<feature type="chain" id="PRO_5033031604" evidence="1">
    <location>
        <begin position="39"/>
        <end position="226"/>
    </location>
</feature>
<gene>
    <name evidence="3" type="ORF">IRI77_07010</name>
</gene>
<accession>A0A7S7NTW5</accession>
<evidence type="ECO:0000259" key="2">
    <source>
        <dbReference type="Pfam" id="PF07589"/>
    </source>
</evidence>
<evidence type="ECO:0000313" key="4">
    <source>
        <dbReference type="Proteomes" id="UP000593892"/>
    </source>
</evidence>
<feature type="signal peptide" evidence="1">
    <location>
        <begin position="1"/>
        <end position="38"/>
    </location>
</feature>
<evidence type="ECO:0000256" key="1">
    <source>
        <dbReference type="SAM" id="SignalP"/>
    </source>
</evidence>
<organism evidence="3 4">
    <name type="scientific">Paludibaculum fermentans</name>
    <dbReference type="NCBI Taxonomy" id="1473598"/>
    <lineage>
        <taxon>Bacteria</taxon>
        <taxon>Pseudomonadati</taxon>
        <taxon>Acidobacteriota</taxon>
        <taxon>Terriglobia</taxon>
        <taxon>Bryobacterales</taxon>
        <taxon>Bryobacteraceae</taxon>
        <taxon>Paludibaculum</taxon>
    </lineage>
</organism>
<dbReference type="Proteomes" id="UP000593892">
    <property type="component" value="Chromosome"/>
</dbReference>
<dbReference type="Pfam" id="PF07589">
    <property type="entry name" value="PEP-CTERM"/>
    <property type="match status" value="1"/>
</dbReference>
<evidence type="ECO:0000313" key="3">
    <source>
        <dbReference type="EMBL" id="QOY89697.1"/>
    </source>
</evidence>
<dbReference type="NCBIfam" id="TIGR02595">
    <property type="entry name" value="PEP_CTERM"/>
    <property type="match status" value="1"/>
</dbReference>
<feature type="domain" description="Ice-binding protein C-terminal" evidence="2">
    <location>
        <begin position="200"/>
        <end position="223"/>
    </location>
</feature>
<dbReference type="RefSeq" id="WP_194451359.1">
    <property type="nucleotide sequence ID" value="NZ_CP063849.1"/>
</dbReference>
<name>A0A7S7NTW5_PALFE</name>
<protein>
    <submittedName>
        <fullName evidence="3">PEP-CTERM sorting domain-containing protein</fullName>
    </submittedName>
</protein>
<dbReference type="AlphaFoldDB" id="A0A7S7NTW5"/>
<dbReference type="KEGG" id="pfer:IRI77_07010"/>
<proteinExistence type="predicted"/>
<keyword evidence="1" id="KW-0732">Signal</keyword>
<reference evidence="3 4" key="1">
    <citation type="submission" date="2020-10" db="EMBL/GenBank/DDBJ databases">
        <title>Complete genome sequence of Paludibaculum fermentans P105T, a facultatively anaerobic acidobacterium capable of dissimilatory Fe(III) reduction.</title>
        <authorList>
            <person name="Dedysh S.N."/>
            <person name="Beletsky A.V."/>
            <person name="Kulichevskaya I.S."/>
            <person name="Mardanov A.V."/>
            <person name="Ravin N.V."/>
        </authorList>
    </citation>
    <scope>NUCLEOTIDE SEQUENCE [LARGE SCALE GENOMIC DNA]</scope>
    <source>
        <strain evidence="3 4">P105</strain>
    </source>
</reference>
<keyword evidence="4" id="KW-1185">Reference proteome</keyword>
<dbReference type="InterPro" id="IPR013424">
    <property type="entry name" value="Ice-binding_C"/>
</dbReference>
<sequence length="226" mass="22969">MNKLHGLDGQKPKSLNARLFAYALAGGAALASATPANAAVIHYGGPTLDTAGSSFNLDLDGDLTTDFTFQSGAGDSTATIEAFVSFPAGGVTGPLALGAPVNATTTFATSSPYKLAKAFVDSAGVVTSSSGPYAIAPNQYMGLTFDIGGVAHYGWARLELYGTGTPEANGLLAQGQLDIRLMEYAYETNNRGAIAVGQTAVPEPSTLALFALGAAGIAAMRRRKAA</sequence>